<sequence length="115" mass="12738">MNVIYTDTTPVVYVEAGTLDIPKEVFFTKGTTWSYEKEWRMIKYLPTADEVQTIDGKKIHLFNVPVEAIKDVLIGAKTSSAARDSVIAKVRAAAPNASIREVNFDPVSGFTTIDL</sequence>
<evidence type="ECO:0000313" key="2">
    <source>
        <dbReference type="Proteomes" id="UP001363010"/>
    </source>
</evidence>
<dbReference type="RefSeq" id="WP_340368138.1">
    <property type="nucleotide sequence ID" value="NZ_JBBKZV010000051.1"/>
</dbReference>
<protein>
    <submittedName>
        <fullName evidence="1">Uncharacterized protein</fullName>
    </submittedName>
</protein>
<evidence type="ECO:0000313" key="1">
    <source>
        <dbReference type="EMBL" id="MEJ8827108.1"/>
    </source>
</evidence>
<proteinExistence type="predicted"/>
<name>A0ABU8WB07_9BURK</name>
<accession>A0ABU8WB07</accession>
<dbReference type="Proteomes" id="UP001363010">
    <property type="component" value="Unassembled WGS sequence"/>
</dbReference>
<gene>
    <name evidence="1" type="ORF">WKW80_34830</name>
</gene>
<comment type="caution">
    <text evidence="1">The sequence shown here is derived from an EMBL/GenBank/DDBJ whole genome shotgun (WGS) entry which is preliminary data.</text>
</comment>
<organism evidence="1 2">
    <name type="scientific">Variovorax humicola</name>
    <dbReference type="NCBI Taxonomy" id="1769758"/>
    <lineage>
        <taxon>Bacteria</taxon>
        <taxon>Pseudomonadati</taxon>
        <taxon>Pseudomonadota</taxon>
        <taxon>Betaproteobacteria</taxon>
        <taxon>Burkholderiales</taxon>
        <taxon>Comamonadaceae</taxon>
        <taxon>Variovorax</taxon>
    </lineage>
</organism>
<reference evidence="1 2" key="1">
    <citation type="submission" date="2024-03" db="EMBL/GenBank/DDBJ databases">
        <title>Novel species of the genus Variovorax.</title>
        <authorList>
            <person name="Liu Q."/>
            <person name="Xin Y.-H."/>
        </authorList>
    </citation>
    <scope>NUCLEOTIDE SEQUENCE [LARGE SCALE GENOMIC DNA]</scope>
    <source>
        <strain evidence="1 2">KACC 18501</strain>
    </source>
</reference>
<keyword evidence="2" id="KW-1185">Reference proteome</keyword>
<dbReference type="EMBL" id="JBBKZV010000051">
    <property type="protein sequence ID" value="MEJ8827108.1"/>
    <property type="molecule type" value="Genomic_DNA"/>
</dbReference>